<evidence type="ECO:0000313" key="2">
    <source>
        <dbReference type="EMBL" id="KAF2072556.1"/>
    </source>
</evidence>
<dbReference type="AlphaFoldDB" id="A0A8J4URQ1"/>
<reference evidence="2" key="1">
    <citation type="submission" date="2020-01" db="EMBL/GenBank/DDBJ databases">
        <title>Development of genomics and gene disruption for Polysphondylium violaceum indicates a role for the polyketide synthase stlB in stalk morphogenesis.</title>
        <authorList>
            <person name="Narita B."/>
            <person name="Kawabe Y."/>
            <person name="Kin K."/>
            <person name="Saito T."/>
            <person name="Gibbs R."/>
            <person name="Kuspa A."/>
            <person name="Muzny D."/>
            <person name="Queller D."/>
            <person name="Richards S."/>
            <person name="Strassman J."/>
            <person name="Sucgang R."/>
            <person name="Worley K."/>
            <person name="Schaap P."/>
        </authorList>
    </citation>
    <scope>NUCLEOTIDE SEQUENCE</scope>
    <source>
        <strain evidence="2">QSvi11</strain>
    </source>
</reference>
<sequence length="444" mass="49214">MTIKQKTRAEQMEELGKFLGKKFTFVRTLGEELKIQRELNKFTSQLDSNQQQATLSIASPPQLLMTNEVKKIYQSNNWSAIKKLQDQANKDLSAMMSNIQNHPLNSWFEVQDDTDPTQYYYYTFDKINGSYAWCWCNAVNPAFDPFNPNIKLMAPVQYGVYSTTTSIAGIHSYNLGLATVLPEVAVASILSLFISKALGKGINFLASDLTKMISDAATEAGCELVFSIASSALGIVCGCVVFAIVFIGISYLWNFFNKRFQIYVSVYNWDPVNDWQIPVQALSNGVNPGQDSNNNINLQIPKQVPQGSHIGKSVSLPPDIASELMHTMEAVVNYATIAYENTHTFAQGLSFSFNCSMVKNPNTGFTYAFQCPWVASNAQYIEGTVQDPNSFLSKARSHWVEKTGPLTVNVAGMPVSCWIDDLTGGDAQGSDNYQVAIHINPPQN</sequence>
<keyword evidence="3" id="KW-1185">Reference proteome</keyword>
<keyword evidence="1" id="KW-1133">Transmembrane helix</keyword>
<keyword evidence="1" id="KW-0812">Transmembrane</keyword>
<dbReference type="Proteomes" id="UP000695562">
    <property type="component" value="Unassembled WGS sequence"/>
</dbReference>
<keyword evidence="1" id="KW-0472">Membrane</keyword>
<protein>
    <submittedName>
        <fullName evidence="2">Uncharacterized protein</fullName>
    </submittedName>
</protein>
<evidence type="ECO:0000313" key="3">
    <source>
        <dbReference type="Proteomes" id="UP000695562"/>
    </source>
</evidence>
<gene>
    <name evidence="2" type="ORF">CYY_006131</name>
</gene>
<accession>A0A8J4URQ1</accession>
<name>A0A8J4URQ1_9MYCE</name>
<proteinExistence type="predicted"/>
<dbReference type="OrthoDB" id="5425247at2759"/>
<comment type="caution">
    <text evidence="2">The sequence shown here is derived from an EMBL/GenBank/DDBJ whole genome shotgun (WGS) entry which is preliminary data.</text>
</comment>
<evidence type="ECO:0000256" key="1">
    <source>
        <dbReference type="SAM" id="Phobius"/>
    </source>
</evidence>
<organism evidence="2 3">
    <name type="scientific">Polysphondylium violaceum</name>
    <dbReference type="NCBI Taxonomy" id="133409"/>
    <lineage>
        <taxon>Eukaryota</taxon>
        <taxon>Amoebozoa</taxon>
        <taxon>Evosea</taxon>
        <taxon>Eumycetozoa</taxon>
        <taxon>Dictyostelia</taxon>
        <taxon>Dictyosteliales</taxon>
        <taxon>Dictyosteliaceae</taxon>
        <taxon>Polysphondylium</taxon>
    </lineage>
</organism>
<feature type="transmembrane region" description="Helical" evidence="1">
    <location>
        <begin position="232"/>
        <end position="253"/>
    </location>
</feature>
<dbReference type="EMBL" id="AJWJ01000269">
    <property type="protein sequence ID" value="KAF2072556.1"/>
    <property type="molecule type" value="Genomic_DNA"/>
</dbReference>